<dbReference type="InterPro" id="IPR007052">
    <property type="entry name" value="CS_dom"/>
</dbReference>
<dbReference type="SUPFAM" id="SSF49764">
    <property type="entry name" value="HSP20-like chaperones"/>
    <property type="match status" value="1"/>
</dbReference>
<accession>F8UKL4</accession>
<gene>
    <name evidence="4" type="ORF">011325900071</name>
</gene>
<evidence type="ECO:0000256" key="2">
    <source>
        <dbReference type="ARBA" id="ARBA00022490"/>
    </source>
</evidence>
<dbReference type="Pfam" id="PF04969">
    <property type="entry name" value="CS"/>
    <property type="match status" value="1"/>
</dbReference>
<evidence type="ECO:0000256" key="1">
    <source>
        <dbReference type="ARBA" id="ARBA00004496"/>
    </source>
</evidence>
<comment type="subcellular location">
    <subcellularLocation>
        <location evidence="1">Cytoplasm</location>
    </subcellularLocation>
</comment>
<dbReference type="PANTHER" id="PTHR12356:SF3">
    <property type="entry name" value="NUCLEAR MIGRATION PROTEIN NUDC"/>
    <property type="match status" value="1"/>
</dbReference>
<sequence length="135" mass="15468">MPLEAKYTWDQELNEINIRFPMAEGADSNSVKISVVGKKVLMKMQEEVIMDGEFLHEVDSSSLWWVIDGDSVDINITKKRNEWWDSLLVGSESVDVQKLAEDKHADISMLDPEAREVVEKMMHNTNKKDPSDLCD</sequence>
<name>F8UKL4_9MICR</name>
<dbReference type="CDD" id="cd06467">
    <property type="entry name" value="p23_NUDC_like"/>
    <property type="match status" value="1"/>
</dbReference>
<dbReference type="PROSITE" id="PS51203">
    <property type="entry name" value="CS"/>
    <property type="match status" value="1"/>
</dbReference>
<keyword evidence="2" id="KW-0963">Cytoplasm</keyword>
<dbReference type="InterPro" id="IPR037898">
    <property type="entry name" value="NudC_fam"/>
</dbReference>
<dbReference type="GO" id="GO:0005737">
    <property type="term" value="C:cytoplasm"/>
    <property type="evidence" value="ECO:0007669"/>
    <property type="project" value="UniProtKB-SubCell"/>
</dbReference>
<feature type="domain" description="CS" evidence="3">
    <location>
        <begin position="2"/>
        <end position="88"/>
    </location>
</feature>
<organism evidence="4">
    <name type="scientific">Encephalitozoon romaleae</name>
    <dbReference type="NCBI Taxonomy" id="571949"/>
    <lineage>
        <taxon>Eukaryota</taxon>
        <taxon>Fungi</taxon>
        <taxon>Fungi incertae sedis</taxon>
        <taxon>Microsporidia</taxon>
        <taxon>Unikaryonidae</taxon>
        <taxon>Encephalitozoon</taxon>
    </lineage>
</organism>
<evidence type="ECO:0000259" key="3">
    <source>
        <dbReference type="PROSITE" id="PS51203"/>
    </source>
</evidence>
<dbReference type="PANTHER" id="PTHR12356">
    <property type="entry name" value="NUCLEAR MOVEMENT PROTEIN NUDC"/>
    <property type="match status" value="1"/>
</dbReference>
<proteinExistence type="predicted"/>
<dbReference type="AlphaFoldDB" id="F8UKL4"/>
<reference evidence="4" key="1">
    <citation type="submission" date="2011-04" db="EMBL/GenBank/DDBJ databases">
        <title>Acquisition of an animal gene by microsporidian intracellular parasites.</title>
        <authorList>
            <person name="Selman M."/>
            <person name="Pombert J.-F."/>
            <person name="Solter L."/>
            <person name="Farinelli L."/>
            <person name="Weiss L.M."/>
            <person name="Keeling P.J."/>
            <person name="Corradi N."/>
        </authorList>
    </citation>
    <scope>NUCLEOTIDE SEQUENCE</scope>
</reference>
<evidence type="ECO:0000313" key="4">
    <source>
        <dbReference type="EMBL" id="AEI16589.1"/>
    </source>
</evidence>
<dbReference type="GO" id="GO:0006457">
    <property type="term" value="P:protein folding"/>
    <property type="evidence" value="ECO:0007669"/>
    <property type="project" value="TreeGrafter"/>
</dbReference>
<dbReference type="VEuPathDB" id="MicrosporidiaDB:EROM_011110"/>
<dbReference type="EMBL" id="JF808666">
    <property type="protein sequence ID" value="AEI16589.1"/>
    <property type="molecule type" value="Genomic_DNA"/>
</dbReference>
<protein>
    <submittedName>
        <fullName evidence="4">Nuclear movement protein</fullName>
    </submittedName>
</protein>
<dbReference type="GO" id="GO:0051082">
    <property type="term" value="F:unfolded protein binding"/>
    <property type="evidence" value="ECO:0007669"/>
    <property type="project" value="TreeGrafter"/>
</dbReference>
<dbReference type="Gene3D" id="2.60.40.790">
    <property type="match status" value="1"/>
</dbReference>
<dbReference type="InterPro" id="IPR008978">
    <property type="entry name" value="HSP20-like_chaperone"/>
</dbReference>